<dbReference type="EMBL" id="LR134265">
    <property type="protein sequence ID" value="VED65892.1"/>
    <property type="molecule type" value="Genomic_DNA"/>
</dbReference>
<reference evidence="1 2" key="1">
    <citation type="submission" date="2018-12" db="EMBL/GenBank/DDBJ databases">
        <authorList>
            <consortium name="Pathogen Informatics"/>
        </authorList>
    </citation>
    <scope>NUCLEOTIDE SEQUENCE [LARGE SCALE GENOMIC DNA]</scope>
    <source>
        <strain evidence="1 2">NCTC8184</strain>
    </source>
</reference>
<protein>
    <submittedName>
        <fullName evidence="1">Phage protein</fullName>
    </submittedName>
</protein>
<dbReference type="AlphaFoldDB" id="A0AB38VN88"/>
<organism evidence="1 2">
    <name type="scientific">Streptococcus agalactiae</name>
    <dbReference type="NCBI Taxonomy" id="1311"/>
    <lineage>
        <taxon>Bacteria</taxon>
        <taxon>Bacillati</taxon>
        <taxon>Bacillota</taxon>
        <taxon>Bacilli</taxon>
        <taxon>Lactobacillales</taxon>
        <taxon>Streptococcaceae</taxon>
        <taxon>Streptococcus</taxon>
    </lineage>
</organism>
<gene>
    <name evidence="1" type="ORF">NCTC8184_01955</name>
</gene>
<evidence type="ECO:0000313" key="1">
    <source>
        <dbReference type="EMBL" id="VED65892.1"/>
    </source>
</evidence>
<accession>A0AB38VN88</accession>
<sequence>MLKEVLLENELLRDENRRLTNEMADYYFTNVAKANLLDIIVNEGYILDSTLEKCIAKLDNVDRQTLEKNWSDDND</sequence>
<evidence type="ECO:0000313" key="2">
    <source>
        <dbReference type="Proteomes" id="UP000268870"/>
    </source>
</evidence>
<dbReference type="Proteomes" id="UP000268870">
    <property type="component" value="Chromosome"/>
</dbReference>
<name>A0AB38VN88_STRAG</name>
<dbReference type="RefSeq" id="WP_000910901.1">
    <property type="nucleotide sequence ID" value="NZ_CDCI01000012.1"/>
</dbReference>
<proteinExistence type="predicted"/>